<dbReference type="PRINTS" id="PR00410">
    <property type="entry name" value="PHEHYDRXLASE"/>
</dbReference>
<dbReference type="GO" id="GO:0016491">
    <property type="term" value="F:oxidoreductase activity"/>
    <property type="evidence" value="ECO:0007669"/>
    <property type="project" value="InterPro"/>
</dbReference>
<dbReference type="PANTHER" id="PTHR47354:SF5">
    <property type="entry name" value="PROTEIN RFBI"/>
    <property type="match status" value="1"/>
</dbReference>
<dbReference type="RefSeq" id="WP_154572884.1">
    <property type="nucleotide sequence ID" value="NZ_VUNB01000005.1"/>
</dbReference>
<dbReference type="InterPro" id="IPR017927">
    <property type="entry name" value="FAD-bd_FR_type"/>
</dbReference>
<organism evidence="2">
    <name type="scientific">Baileyella intestinalis</name>
    <dbReference type="NCBI Taxonomy" id="2606709"/>
    <lineage>
        <taxon>Bacteria</taxon>
        <taxon>Bacillati</taxon>
        <taxon>Bacillota</taxon>
        <taxon>Clostridia</taxon>
        <taxon>Peptostreptococcales</taxon>
        <taxon>Anaerovoracaceae</taxon>
        <taxon>Baileyella</taxon>
    </lineage>
</organism>
<dbReference type="SUPFAM" id="SSF63380">
    <property type="entry name" value="Riboflavin synthase domain-like"/>
    <property type="match status" value="1"/>
</dbReference>
<dbReference type="PROSITE" id="PS51384">
    <property type="entry name" value="FAD_FR"/>
    <property type="match status" value="1"/>
</dbReference>
<dbReference type="Pfam" id="PF00970">
    <property type="entry name" value="FAD_binding_6"/>
    <property type="match status" value="1"/>
</dbReference>
<accession>A0A6A8M7U8</accession>
<dbReference type="InterPro" id="IPR039261">
    <property type="entry name" value="FNR_nucleotide-bd"/>
</dbReference>
<reference evidence="2" key="1">
    <citation type="submission" date="2019-09" db="EMBL/GenBank/DDBJ databases">
        <title>In-depth cultivation of the pig gut microbiome towards novel bacterial diversity and tailored functional studies.</title>
        <authorList>
            <person name="Wylensek D."/>
            <person name="Hitch T.C.A."/>
            <person name="Clavel T."/>
        </authorList>
    </citation>
    <scope>NUCLEOTIDE SEQUENCE</scope>
    <source>
        <strain evidence="2">RF-744-FAT-WT-3</strain>
    </source>
</reference>
<dbReference type="Gene3D" id="2.40.30.10">
    <property type="entry name" value="Translation factors"/>
    <property type="match status" value="1"/>
</dbReference>
<dbReference type="SUPFAM" id="SSF52343">
    <property type="entry name" value="Ferredoxin reductase-like, C-terminal NADP-linked domain"/>
    <property type="match status" value="1"/>
</dbReference>
<protein>
    <submittedName>
        <fullName evidence="2">FAD-dependent oxidoreductase</fullName>
    </submittedName>
</protein>
<sequence length="230" mass="25719">MEFRNAILKEKKQIAHDSYSFKMTVPEGYSWKAGQHVMWRIPGYEVDEGDRDTRVFTIASAPEDGFLMFATKIGELHTSFKDILLKKIEPGDTIQVAEPLGSFGFNPEKVKSLIIVGGIGITPIRSIMRHELDSHKNGHKIHMLFSEAGGDHPFGDFFREADAKLEDFSVEFVTEVDVFTGKTAEYAKANGNEAEYLIAGSPGMNAAFTKQLQELGIKDSNIVKDEFFGY</sequence>
<feature type="domain" description="FAD-binding FR-type" evidence="1">
    <location>
        <begin position="1"/>
        <end position="106"/>
    </location>
</feature>
<dbReference type="CDD" id="cd00322">
    <property type="entry name" value="FNR_like"/>
    <property type="match status" value="1"/>
</dbReference>
<comment type="caution">
    <text evidence="2">The sequence shown here is derived from an EMBL/GenBank/DDBJ whole genome shotgun (WGS) entry which is preliminary data.</text>
</comment>
<evidence type="ECO:0000259" key="1">
    <source>
        <dbReference type="PROSITE" id="PS51384"/>
    </source>
</evidence>
<dbReference type="InterPro" id="IPR008333">
    <property type="entry name" value="Cbr1-like_FAD-bd_dom"/>
</dbReference>
<dbReference type="InterPro" id="IPR050415">
    <property type="entry name" value="MRET"/>
</dbReference>
<dbReference type="InterPro" id="IPR017938">
    <property type="entry name" value="Riboflavin_synthase-like_b-brl"/>
</dbReference>
<proteinExistence type="predicted"/>
<name>A0A6A8M7U8_9FIRM</name>
<gene>
    <name evidence="2" type="ORF">FYJ66_07485</name>
</gene>
<evidence type="ECO:0000313" key="2">
    <source>
        <dbReference type="EMBL" id="MST69425.1"/>
    </source>
</evidence>
<dbReference type="EMBL" id="VUNB01000005">
    <property type="protein sequence ID" value="MST69425.1"/>
    <property type="molecule type" value="Genomic_DNA"/>
</dbReference>
<dbReference type="PANTHER" id="PTHR47354">
    <property type="entry name" value="NADH OXIDOREDUCTASE HCR"/>
    <property type="match status" value="1"/>
</dbReference>
<dbReference type="AlphaFoldDB" id="A0A6A8M7U8"/>
<dbReference type="Gene3D" id="3.40.50.80">
    <property type="entry name" value="Nucleotide-binding domain of ferredoxin-NADP reductase (FNR) module"/>
    <property type="match status" value="1"/>
</dbReference>